<comment type="caution">
    <text evidence="5">The sequence shown here is derived from an EMBL/GenBank/DDBJ whole genome shotgun (WGS) entry which is preliminary data.</text>
</comment>
<protein>
    <submittedName>
        <fullName evidence="5">Choline dehydrogenase</fullName>
    </submittedName>
</protein>
<evidence type="ECO:0000256" key="2">
    <source>
        <dbReference type="PIRSR" id="PIRSR000137-2"/>
    </source>
</evidence>
<organism evidence="5 6">
    <name type="scientific">Kitasatospora atroaurantiaca</name>
    <dbReference type="NCBI Taxonomy" id="285545"/>
    <lineage>
        <taxon>Bacteria</taxon>
        <taxon>Bacillati</taxon>
        <taxon>Actinomycetota</taxon>
        <taxon>Actinomycetes</taxon>
        <taxon>Kitasatosporales</taxon>
        <taxon>Streptomycetaceae</taxon>
        <taxon>Kitasatospora</taxon>
    </lineage>
</organism>
<feature type="binding site" evidence="2">
    <location>
        <position position="434"/>
    </location>
    <ligand>
        <name>substrate</name>
    </ligand>
</feature>
<dbReference type="PANTHER" id="PTHR11552:SF152">
    <property type="entry name" value="OXIDASE (CODA), PUTATIVE (AFU_ORTHOLOGUE AFUA_8G04090)-RELATED"/>
    <property type="match status" value="1"/>
</dbReference>
<name>A0A561EJI0_9ACTN</name>
<comment type="similarity">
    <text evidence="1">Belongs to the GMC oxidoreductase family.</text>
</comment>
<dbReference type="Gene3D" id="3.50.50.60">
    <property type="entry name" value="FAD/NAD(P)-binding domain"/>
    <property type="match status" value="1"/>
</dbReference>
<accession>A0A561EJI0</accession>
<comment type="cofactor">
    <cofactor evidence="2">
        <name>FAD</name>
        <dbReference type="ChEBI" id="CHEBI:57692"/>
    </cofactor>
</comment>
<dbReference type="PANTHER" id="PTHR11552">
    <property type="entry name" value="GLUCOSE-METHANOL-CHOLINE GMC OXIDOREDUCTASE"/>
    <property type="match status" value="1"/>
</dbReference>
<dbReference type="Pfam" id="PF05199">
    <property type="entry name" value="GMC_oxred_C"/>
    <property type="match status" value="1"/>
</dbReference>
<evidence type="ECO:0000313" key="6">
    <source>
        <dbReference type="Proteomes" id="UP000318416"/>
    </source>
</evidence>
<dbReference type="EMBL" id="VIVR01000001">
    <property type="protein sequence ID" value="TWE15763.1"/>
    <property type="molecule type" value="Genomic_DNA"/>
</dbReference>
<dbReference type="InterPro" id="IPR036188">
    <property type="entry name" value="FAD/NAD-bd_sf"/>
</dbReference>
<evidence type="ECO:0000259" key="3">
    <source>
        <dbReference type="Pfam" id="PF00732"/>
    </source>
</evidence>
<feature type="domain" description="Glucose-methanol-choline oxidoreductase N-terminal" evidence="3">
    <location>
        <begin position="7"/>
        <end position="282"/>
    </location>
</feature>
<reference evidence="5 6" key="1">
    <citation type="submission" date="2019-06" db="EMBL/GenBank/DDBJ databases">
        <title>Sequencing the genomes of 1000 actinobacteria strains.</title>
        <authorList>
            <person name="Klenk H.-P."/>
        </authorList>
    </citation>
    <scope>NUCLEOTIDE SEQUENCE [LARGE SCALE GENOMIC DNA]</scope>
    <source>
        <strain evidence="5 6">DSM 41649</strain>
    </source>
</reference>
<feature type="domain" description="Glucose-methanol-choline oxidoreductase C-terminal" evidence="4">
    <location>
        <begin position="357"/>
        <end position="489"/>
    </location>
</feature>
<sequence length="510" mass="54111">MVPPTHFDVLIVGAGAAGCVLAARLSEDERVAVGLMEAGPDYGPFDPRRWPAELLNAKSAARGHDWDLTAPSCCARARVVGGSSAHNGCWATIGAAADYDRWAAFSDGAWDYRTLRPYLREAMARLRVRSVPQTDRTAWHQAVIEAAGTVGLPYLEDINGETEREGVGWVPLNAVGSTRWHAAFAYLDPIRSRPNLRIIADSVAAQVEFDGTRATGVLTASAAEGTGRYRRLTADVVVLCCGTYGNPPLLMRSGVGPEPVLRALGVPASHPLAGVGENLVDHSSLRVSLNPLPTLTAAMPDAAESYVAQTVIKARSGQAADEFWDLHIVPAAGPAKDAQGFSTGPLSASLYVFVMTPRSRGRVRAKSLDPSAQPVIEHGFFTDREGHDAQVVLDGVELAHQLAKTDRLTELAGLTPWSDEQREDAAIQQAAGGYWHPVGTCAMGPARDPMAVVDARGLVHGLDNLYVADASVMPVIPRANTHLTTVAVADRLGELLATSLGGTQGNGHRA</sequence>
<keyword evidence="2" id="KW-0274">FAD</keyword>
<keyword evidence="2" id="KW-0285">Flavoprotein</keyword>
<gene>
    <name evidence="5" type="ORF">FB465_0693</name>
</gene>
<dbReference type="InterPro" id="IPR012132">
    <property type="entry name" value="GMC_OxRdtase"/>
</dbReference>
<dbReference type="AlphaFoldDB" id="A0A561EJI0"/>
<dbReference type="InterPro" id="IPR000172">
    <property type="entry name" value="GMC_OxRdtase_N"/>
</dbReference>
<dbReference type="SUPFAM" id="SSF54373">
    <property type="entry name" value="FAD-linked reductases, C-terminal domain"/>
    <property type="match status" value="1"/>
</dbReference>
<dbReference type="SUPFAM" id="SSF51905">
    <property type="entry name" value="FAD/NAD(P)-binding domain"/>
    <property type="match status" value="1"/>
</dbReference>
<dbReference type="Gene3D" id="3.30.410.40">
    <property type="match status" value="1"/>
</dbReference>
<dbReference type="Proteomes" id="UP000318416">
    <property type="component" value="Unassembled WGS sequence"/>
</dbReference>
<feature type="binding site" evidence="2">
    <location>
        <begin position="435"/>
        <end position="436"/>
    </location>
    <ligand>
        <name>FAD</name>
        <dbReference type="ChEBI" id="CHEBI:57692"/>
    </ligand>
</feature>
<evidence type="ECO:0000259" key="4">
    <source>
        <dbReference type="Pfam" id="PF05199"/>
    </source>
</evidence>
<dbReference type="GO" id="GO:0016614">
    <property type="term" value="F:oxidoreductase activity, acting on CH-OH group of donors"/>
    <property type="evidence" value="ECO:0007669"/>
    <property type="project" value="InterPro"/>
</dbReference>
<dbReference type="GO" id="GO:0050660">
    <property type="term" value="F:flavin adenine dinucleotide binding"/>
    <property type="evidence" value="ECO:0007669"/>
    <property type="project" value="InterPro"/>
</dbReference>
<feature type="binding site" evidence="2">
    <location>
        <position position="79"/>
    </location>
    <ligand>
        <name>FAD</name>
        <dbReference type="ChEBI" id="CHEBI:57692"/>
    </ligand>
</feature>
<evidence type="ECO:0000256" key="1">
    <source>
        <dbReference type="ARBA" id="ARBA00010790"/>
    </source>
</evidence>
<dbReference type="InterPro" id="IPR007867">
    <property type="entry name" value="GMC_OxRtase_C"/>
</dbReference>
<proteinExistence type="inferred from homology"/>
<evidence type="ECO:0000313" key="5">
    <source>
        <dbReference type="EMBL" id="TWE15763.1"/>
    </source>
</evidence>
<keyword evidence="6" id="KW-1185">Reference proteome</keyword>
<dbReference type="Pfam" id="PF00732">
    <property type="entry name" value="GMC_oxred_N"/>
    <property type="match status" value="1"/>
</dbReference>
<dbReference type="PIRSF" id="PIRSF000137">
    <property type="entry name" value="Alcohol_oxidase"/>
    <property type="match status" value="1"/>
</dbReference>